<keyword evidence="3 10" id="KW-0963">Cytoplasm</keyword>
<feature type="region of interest" description="Disordered" evidence="11">
    <location>
        <begin position="287"/>
        <end position="306"/>
    </location>
</feature>
<dbReference type="GO" id="GO:0005737">
    <property type="term" value="C:cytoplasm"/>
    <property type="evidence" value="ECO:0007669"/>
    <property type="project" value="UniProtKB-SubCell"/>
</dbReference>
<comment type="domain">
    <text evidence="10">The VLRF1 domain mediates binding to the 60S ribosomal subunit.</text>
</comment>
<keyword evidence="9" id="KW-0175">Coiled coil</keyword>
<feature type="region of interest" description="Disordered" evidence="11">
    <location>
        <begin position="172"/>
        <end position="193"/>
    </location>
</feature>
<evidence type="ECO:0000313" key="13">
    <source>
        <dbReference type="EMBL" id="GJJ11217.1"/>
    </source>
</evidence>
<keyword evidence="4 10" id="KW-0540">Nuclease</keyword>
<evidence type="ECO:0000313" key="14">
    <source>
        <dbReference type="Proteomes" id="UP001050691"/>
    </source>
</evidence>
<gene>
    <name evidence="13" type="ORF">Clacol_005449</name>
</gene>
<evidence type="ECO:0000256" key="5">
    <source>
        <dbReference type="ARBA" id="ARBA00022737"/>
    </source>
</evidence>
<feature type="region of interest" description="Disordered" evidence="11">
    <location>
        <begin position="1"/>
        <end position="43"/>
    </location>
</feature>
<evidence type="ECO:0000256" key="7">
    <source>
        <dbReference type="ARBA" id="ARBA00022801"/>
    </source>
</evidence>
<dbReference type="PANTHER" id="PTHR16036:SF2">
    <property type="entry name" value="TRNA ENDONUCLEASE ANKZF1"/>
    <property type="match status" value="1"/>
</dbReference>
<dbReference type="GO" id="GO:0016787">
    <property type="term" value="F:hydrolase activity"/>
    <property type="evidence" value="ECO:0007669"/>
    <property type="project" value="UniProtKB-KW"/>
</dbReference>
<dbReference type="PROSITE" id="PS52044">
    <property type="entry name" value="VLRF1"/>
    <property type="match status" value="1"/>
</dbReference>
<proteinExistence type="inferred from homology"/>
<evidence type="ECO:0000259" key="12">
    <source>
        <dbReference type="PROSITE" id="PS52044"/>
    </source>
</evidence>
<comment type="similarity">
    <text evidence="2 10">Belongs to the ANKZF1/VMS1 family.</text>
</comment>
<feature type="region of interest" description="Disordered" evidence="11">
    <location>
        <begin position="433"/>
        <end position="515"/>
    </location>
</feature>
<feature type="active site" evidence="10">
    <location>
        <position position="216"/>
    </location>
</feature>
<dbReference type="GO" id="GO:0004519">
    <property type="term" value="F:endonuclease activity"/>
    <property type="evidence" value="ECO:0007669"/>
    <property type="project" value="UniProtKB-KW"/>
</dbReference>
<evidence type="ECO:0000256" key="9">
    <source>
        <dbReference type="ARBA" id="ARBA00023054"/>
    </source>
</evidence>
<feature type="domain" description="VLRF1" evidence="12">
    <location>
        <begin position="146"/>
        <end position="320"/>
    </location>
</feature>
<reference evidence="13" key="1">
    <citation type="submission" date="2021-10" db="EMBL/GenBank/DDBJ databases">
        <title>De novo Genome Assembly of Clathrus columnatus (Basidiomycota, Fungi) Using Illumina and Nanopore Sequence Data.</title>
        <authorList>
            <person name="Ogiso-Tanaka E."/>
            <person name="Itagaki H."/>
            <person name="Hosoya T."/>
            <person name="Hosaka K."/>
        </authorList>
    </citation>
    <scope>NUCLEOTIDE SEQUENCE</scope>
    <source>
        <strain evidence="13">MO-923</strain>
    </source>
</reference>
<evidence type="ECO:0000256" key="1">
    <source>
        <dbReference type="ARBA" id="ARBA00004496"/>
    </source>
</evidence>
<dbReference type="PANTHER" id="PTHR16036">
    <property type="entry name" value="ANKYRIN REPEAT AND ZINC FINGER DOMAIN-CONTAINING PROTEIN 1"/>
    <property type="match status" value="1"/>
</dbReference>
<feature type="compositionally biased region" description="Basic and acidic residues" evidence="11">
    <location>
        <begin position="451"/>
        <end position="460"/>
    </location>
</feature>
<dbReference type="Pfam" id="PF18826">
    <property type="entry name" value="bVLRF1"/>
    <property type="match status" value="1"/>
</dbReference>
<evidence type="ECO:0000256" key="4">
    <source>
        <dbReference type="ARBA" id="ARBA00022722"/>
    </source>
</evidence>
<dbReference type="InterPro" id="IPR047139">
    <property type="entry name" value="ANKZ1/VMS1"/>
</dbReference>
<feature type="region of interest" description="Disordered" evidence="11">
    <location>
        <begin position="100"/>
        <end position="121"/>
    </location>
</feature>
<dbReference type="GO" id="GO:0036503">
    <property type="term" value="P:ERAD pathway"/>
    <property type="evidence" value="ECO:0007669"/>
    <property type="project" value="TreeGrafter"/>
</dbReference>
<keyword evidence="5" id="KW-0677">Repeat</keyword>
<evidence type="ECO:0000256" key="11">
    <source>
        <dbReference type="SAM" id="MobiDB-lite"/>
    </source>
</evidence>
<organism evidence="13 14">
    <name type="scientific">Clathrus columnatus</name>
    <dbReference type="NCBI Taxonomy" id="1419009"/>
    <lineage>
        <taxon>Eukaryota</taxon>
        <taxon>Fungi</taxon>
        <taxon>Dikarya</taxon>
        <taxon>Basidiomycota</taxon>
        <taxon>Agaricomycotina</taxon>
        <taxon>Agaricomycetes</taxon>
        <taxon>Phallomycetidae</taxon>
        <taxon>Phallales</taxon>
        <taxon>Clathraceae</taxon>
        <taxon>Clathrus</taxon>
    </lineage>
</organism>
<dbReference type="AlphaFoldDB" id="A0AAV5ACB6"/>
<evidence type="ECO:0000256" key="3">
    <source>
        <dbReference type="ARBA" id="ARBA00022490"/>
    </source>
</evidence>
<feature type="region of interest" description="Disordered" evidence="11">
    <location>
        <begin position="206"/>
        <end position="226"/>
    </location>
</feature>
<dbReference type="Proteomes" id="UP001050691">
    <property type="component" value="Unassembled WGS sequence"/>
</dbReference>
<protein>
    <recommendedName>
        <fullName evidence="12">VLRF1 domain-containing protein</fullName>
    </recommendedName>
</protein>
<keyword evidence="8" id="KW-0040">ANK repeat</keyword>
<evidence type="ECO:0000256" key="6">
    <source>
        <dbReference type="ARBA" id="ARBA00022759"/>
    </source>
</evidence>
<sequence>MSYHMPPLPKGLFDTLTPRTLVTKSSPRNPSSPPLPKTLVPSNPAGSKSCNVCMGSAFADVDDQRAHFKSDWHRYNVKLRLRGENAVTEPQFSSLIEGLEDSLSGSASSSDEESDDQTPDSVRALLQKSQRSQRPSLKDMQNGGLYGRQWLMLMVAGGHFAGMIAQVCRSHEDEPEEEVPSKKKKKQKPKARPEIEILKHKTFRRYTTHRKQGGSQSVNDSAKGPAKSAGALLRRYGEQALRDTLSEVSRRLNKLTWVKVSHLTEDELRSQDEAYLASLPKPKAVPVPVQQPVPAPKVTAPQLTKEEESRLEKWDRLTEMVKKGRLDAFKDLWAREGSQLGGINSKISPNEATLLHVSASAGQEEITRYILEELHADPTIPVLGNGVSAVSRRVAYDLAKTRAARNVFRRCAASHPDWWDWLGAARIPSVLSQEMEEERDGRKKQRRKGLKDKIRERQSRQVDVQPTVEPEPEVELKVVQPQAPATGPRRLGGVSGAQESITGLSSEMRAKVERERRARAAEARLKALEGR</sequence>
<accession>A0AAV5ACB6</accession>
<keyword evidence="14" id="KW-1185">Reference proteome</keyword>
<name>A0AAV5ACB6_9AGAM</name>
<keyword evidence="6 10" id="KW-0255">Endonuclease</keyword>
<dbReference type="InterPro" id="IPR041175">
    <property type="entry name" value="VLRF1/Vms1"/>
</dbReference>
<evidence type="ECO:0000256" key="2">
    <source>
        <dbReference type="ARBA" id="ARBA00009262"/>
    </source>
</evidence>
<comment type="subcellular location">
    <subcellularLocation>
        <location evidence="1">Cytoplasm</location>
    </subcellularLocation>
</comment>
<dbReference type="EMBL" id="BPWL01000006">
    <property type="protein sequence ID" value="GJJ11217.1"/>
    <property type="molecule type" value="Genomic_DNA"/>
</dbReference>
<keyword evidence="7 10" id="KW-0378">Hydrolase</keyword>
<evidence type="ECO:0000256" key="10">
    <source>
        <dbReference type="PROSITE-ProRule" id="PRU01389"/>
    </source>
</evidence>
<comment type="caution">
    <text evidence="13">The sequence shown here is derived from an EMBL/GenBank/DDBJ whole genome shotgun (WGS) entry which is preliminary data.</text>
</comment>
<evidence type="ECO:0000256" key="8">
    <source>
        <dbReference type="ARBA" id="ARBA00023043"/>
    </source>
</evidence>